<dbReference type="InterPro" id="IPR008841">
    <property type="entry name" value="Siphovirus-type_tail_N"/>
</dbReference>
<evidence type="ECO:0000259" key="2">
    <source>
        <dbReference type="Pfam" id="PF22768"/>
    </source>
</evidence>
<evidence type="ECO:0000259" key="1">
    <source>
        <dbReference type="Pfam" id="PF05709"/>
    </source>
</evidence>
<proteinExistence type="predicted"/>
<dbReference type="RefSeq" id="WP_087099027.1">
    <property type="nucleotide sequence ID" value="NZ_FMIK01000038.1"/>
</dbReference>
<organism evidence="3 4">
    <name type="scientific">Bacillus cytotoxicus</name>
    <dbReference type="NCBI Taxonomy" id="580165"/>
    <lineage>
        <taxon>Bacteria</taxon>
        <taxon>Bacillati</taxon>
        <taxon>Bacillota</taxon>
        <taxon>Bacilli</taxon>
        <taxon>Bacillales</taxon>
        <taxon>Bacillaceae</taxon>
        <taxon>Bacillus</taxon>
        <taxon>Bacillus cereus group</taxon>
    </lineage>
</organism>
<dbReference type="NCBIfam" id="TIGR01633">
    <property type="entry name" value="phi3626_gp14_N"/>
    <property type="match status" value="1"/>
</dbReference>
<dbReference type="InterPro" id="IPR006520">
    <property type="entry name" value="Dit_BPSPP_N"/>
</dbReference>
<dbReference type="Proteomes" id="UP000242164">
    <property type="component" value="Unassembled WGS sequence"/>
</dbReference>
<evidence type="ECO:0000313" key="4">
    <source>
        <dbReference type="Proteomes" id="UP000242164"/>
    </source>
</evidence>
<gene>
    <name evidence="3" type="ORF">BCB44BAC_02923</name>
</gene>
<dbReference type="Gene3D" id="2.40.30.200">
    <property type="match status" value="1"/>
</dbReference>
<name>A0AAX2CJ57_9BACI</name>
<dbReference type="EMBL" id="FMIK01000038">
    <property type="protein sequence ID" value="SCL97861.1"/>
    <property type="molecule type" value="Genomic_DNA"/>
</dbReference>
<comment type="caution">
    <text evidence="3">The sequence shown here is derived from an EMBL/GenBank/DDBJ whole genome shotgun (WGS) entry which is preliminary data.</text>
</comment>
<accession>A0AAX2CJ57</accession>
<evidence type="ECO:0000313" key="3">
    <source>
        <dbReference type="EMBL" id="SCL97861.1"/>
    </source>
</evidence>
<sequence length="497" mass="56868">MGKLGFSFNDIRKDYILMLVGRKRPTWAPIRRRLVRVPHRAGAYLMNTETEERRIDVPIFIKANKDIADLQKIKEDLADWLFTQEPAELIFDDEPDRTYLAVVDGELDLEELVNKGKGVITFVCPMPYKLGKMQTHAFERTWTTEITSRFKNAGSVEAPALIEIDVEQPSTFLDVWFGKYPSERNYFRIGYPLTVEEKTVQERERVMWDEMSTTVGWTPVTGQFDDMKGTGSFKVRDGYALYCEDYGQERGFHGAIAKKNIPGGPLQDFEMEAWVRLKSTNIGQMGRVEVLLLDEASNIVTRINMNDLYWDAELTKAHAKVGNVGTPGSLRKLVDTSGSHPNTFNQFYGRLRVARRGNQWSVYVARFKDGTEIDDASLVERWIDESGNPMTNRKVAQVMISIMAWDINDPVSVMSIDDLKIWKVNKVPENTKPYIFDKGDKVVIDTEKSLVTINGKDAINIKDIFSDFPKIIRGDNRIDIMPGDIGVATISFRERYR</sequence>
<dbReference type="Pfam" id="PF05709">
    <property type="entry name" value="Sipho_tail"/>
    <property type="match status" value="1"/>
</dbReference>
<evidence type="ECO:0008006" key="5">
    <source>
        <dbReference type="Google" id="ProtNLM"/>
    </source>
</evidence>
<feature type="domain" description="Siphovirus-type tail component C-terminal" evidence="2">
    <location>
        <begin position="420"/>
        <end position="496"/>
    </location>
</feature>
<dbReference type="Gene3D" id="2.60.120.860">
    <property type="match status" value="1"/>
</dbReference>
<dbReference type="InterPro" id="IPR054738">
    <property type="entry name" value="Siphovirus-type_tail_C"/>
</dbReference>
<dbReference type="AlphaFoldDB" id="A0AAX2CJ57"/>
<protein>
    <recommendedName>
        <fullName evidence="5">Phage tail protein</fullName>
    </recommendedName>
</protein>
<dbReference type="Pfam" id="PF22768">
    <property type="entry name" value="SPP1_Dit"/>
    <property type="match status" value="1"/>
</dbReference>
<feature type="domain" description="Siphovirus-type tail component RIFT-related" evidence="1">
    <location>
        <begin position="21"/>
        <end position="124"/>
    </location>
</feature>
<reference evidence="3 4" key="1">
    <citation type="submission" date="2016-08" db="EMBL/GenBank/DDBJ databases">
        <authorList>
            <person name="Loux V."/>
            <person name="Rue O."/>
        </authorList>
    </citation>
    <scope>NUCLEOTIDE SEQUENCE [LARGE SCALE GENOMIC DNA]</scope>
    <source>
        <strain evidence="3 4">AFSSA_08CEB44bac</strain>
    </source>
</reference>